<organism evidence="2 3">
    <name type="scientific">Alteromonas genovensis</name>
    <dbReference type="NCBI Taxonomy" id="471225"/>
    <lineage>
        <taxon>Bacteria</taxon>
        <taxon>Pseudomonadati</taxon>
        <taxon>Pseudomonadota</taxon>
        <taxon>Gammaproteobacteria</taxon>
        <taxon>Alteromonadales</taxon>
        <taxon>Alteromonadaceae</taxon>
        <taxon>Alteromonas/Salinimonas group</taxon>
        <taxon>Alteromonas</taxon>
    </lineage>
</organism>
<dbReference type="AlphaFoldDB" id="A0A6N9TGU2"/>
<dbReference type="EMBL" id="JAAAWO010000010">
    <property type="protein sequence ID" value="NDW16523.1"/>
    <property type="molecule type" value="Genomic_DNA"/>
</dbReference>
<protein>
    <submittedName>
        <fullName evidence="2">Phosphotransferase</fullName>
    </submittedName>
</protein>
<name>A0A6N9TGU2_9ALTE</name>
<dbReference type="Pfam" id="PF01636">
    <property type="entry name" value="APH"/>
    <property type="match status" value="1"/>
</dbReference>
<keyword evidence="3" id="KW-1185">Reference proteome</keyword>
<dbReference type="InterPro" id="IPR052898">
    <property type="entry name" value="ACAD10-like"/>
</dbReference>
<gene>
    <name evidence="2" type="ORF">GTQ48_13475</name>
</gene>
<dbReference type="GO" id="GO:0016740">
    <property type="term" value="F:transferase activity"/>
    <property type="evidence" value="ECO:0007669"/>
    <property type="project" value="UniProtKB-KW"/>
</dbReference>
<evidence type="ECO:0000259" key="1">
    <source>
        <dbReference type="Pfam" id="PF01636"/>
    </source>
</evidence>
<comment type="caution">
    <text evidence="2">The sequence shown here is derived from an EMBL/GenBank/DDBJ whole genome shotgun (WGS) entry which is preliminary data.</text>
</comment>
<dbReference type="CDD" id="cd05154">
    <property type="entry name" value="ACAD10_11_N-like"/>
    <property type="match status" value="1"/>
</dbReference>
<sequence length="343" mass="38437">MLDLAVLNTYLTTACPEIGHIQEAEKFSGGQSNPTFKLLTDNGTFVLRRQPPGKLLKSAHAVDREFRVINALQNSEVPVPKAYHLCEDPDIIGSMFYIMAHVDGDIFWNSALPEIATSSTRKAMYDEMNRVLASLHSVDVQSAGLSDYGKPGSYFERQLSRWTKQYRASELEHIKEIEELISYLEANLPDDDGQVSLVHGDFRLDNMMFDMSDTKQPRVIAVLDWELSTLGHPYSDLAYQCMQLRLPSDIAHAAGLGGLDREALGIPSEKAYIDAYCKRRNMGKIDNWTFYLAFSFFRLAAILQGVVKRAHDGNASSEKAMQLGAMVRPLAQIANQTIHQDSE</sequence>
<reference evidence="2 3" key="1">
    <citation type="submission" date="2020-01" db="EMBL/GenBank/DDBJ databases">
        <title>Genomes of bacteria type strains.</title>
        <authorList>
            <person name="Chen J."/>
            <person name="Zhu S."/>
            <person name="Yang J."/>
        </authorList>
    </citation>
    <scope>NUCLEOTIDE SEQUENCE [LARGE SCALE GENOMIC DNA]</scope>
    <source>
        <strain evidence="2 3">LMG 24078</strain>
    </source>
</reference>
<feature type="domain" description="Aminoglycoside phosphotransferase" evidence="1">
    <location>
        <begin position="24"/>
        <end position="253"/>
    </location>
</feature>
<keyword evidence="2" id="KW-0808">Transferase</keyword>
<dbReference type="PANTHER" id="PTHR47829">
    <property type="entry name" value="HYDROLASE, PUTATIVE (AFU_ORTHOLOGUE AFUA_1G12880)-RELATED"/>
    <property type="match status" value="1"/>
</dbReference>
<dbReference type="InterPro" id="IPR041726">
    <property type="entry name" value="ACAD10_11_N"/>
</dbReference>
<dbReference type="PANTHER" id="PTHR47829:SF3">
    <property type="entry name" value="AMINOGLYCOSIDE PHOSPHOTRANSFERASE DOMAIN-CONTAINING PROTEIN"/>
    <property type="match status" value="1"/>
</dbReference>
<dbReference type="RefSeq" id="WP_163107164.1">
    <property type="nucleotide sequence ID" value="NZ_JAAAWO010000010.1"/>
</dbReference>
<dbReference type="InterPro" id="IPR002575">
    <property type="entry name" value="Aminoglycoside_PTrfase"/>
</dbReference>
<accession>A0A6N9TGU2</accession>
<evidence type="ECO:0000313" key="2">
    <source>
        <dbReference type="EMBL" id="NDW16523.1"/>
    </source>
</evidence>
<dbReference type="Proteomes" id="UP000471381">
    <property type="component" value="Unassembled WGS sequence"/>
</dbReference>
<dbReference type="Gene3D" id="3.30.200.20">
    <property type="entry name" value="Phosphorylase Kinase, domain 1"/>
    <property type="match status" value="1"/>
</dbReference>
<dbReference type="SUPFAM" id="SSF56112">
    <property type="entry name" value="Protein kinase-like (PK-like)"/>
    <property type="match status" value="1"/>
</dbReference>
<dbReference type="Gene3D" id="3.90.1200.10">
    <property type="match status" value="1"/>
</dbReference>
<proteinExistence type="predicted"/>
<evidence type="ECO:0000313" key="3">
    <source>
        <dbReference type="Proteomes" id="UP000471381"/>
    </source>
</evidence>
<dbReference type="InterPro" id="IPR011009">
    <property type="entry name" value="Kinase-like_dom_sf"/>
</dbReference>